<comment type="caution">
    <text evidence="5">The sequence shown here is derived from an EMBL/GenBank/DDBJ whole genome shotgun (WGS) entry which is preliminary data.</text>
</comment>
<organism evidence="5 7">
    <name type="scientific">Furnarius figulus</name>
    <dbReference type="NCBI Taxonomy" id="463165"/>
    <lineage>
        <taxon>Eukaryota</taxon>
        <taxon>Metazoa</taxon>
        <taxon>Chordata</taxon>
        <taxon>Craniata</taxon>
        <taxon>Vertebrata</taxon>
        <taxon>Euteleostomi</taxon>
        <taxon>Archelosauria</taxon>
        <taxon>Archosauria</taxon>
        <taxon>Dinosauria</taxon>
        <taxon>Saurischia</taxon>
        <taxon>Theropoda</taxon>
        <taxon>Coelurosauria</taxon>
        <taxon>Aves</taxon>
        <taxon>Neognathae</taxon>
        <taxon>Neoaves</taxon>
        <taxon>Telluraves</taxon>
        <taxon>Australaves</taxon>
        <taxon>Passeriformes</taxon>
        <taxon>Furnariidae</taxon>
        <taxon>Furnarius</taxon>
    </lineage>
</organism>
<dbReference type="InterPro" id="IPR001995">
    <property type="entry name" value="Peptidase_A2_cat"/>
</dbReference>
<dbReference type="InterPro" id="IPR029054">
    <property type="entry name" value="dUTPase-like"/>
</dbReference>
<feature type="non-terminal residue" evidence="5">
    <location>
        <position position="156"/>
    </location>
</feature>
<evidence type="ECO:0000259" key="4">
    <source>
        <dbReference type="PROSITE" id="PS50175"/>
    </source>
</evidence>
<feature type="non-terminal residue" evidence="5">
    <location>
        <position position="1"/>
    </location>
</feature>
<dbReference type="CDD" id="cd07557">
    <property type="entry name" value="trimeric_dUTPase"/>
    <property type="match status" value="1"/>
</dbReference>
<sequence length="156" mass="16462">SGSAGVDLAGSETVVFADSSVKLIPTEVFGPLGEGKSALLLGRSSTTLQGLFVLPGVIDSDYTGQIQIMAWTPRPPCMVVAKSRIAQLIFFDAKPPAAATVYCNMANFGSTGLPQILWPQVVSEERPLLTCRLTAERHSITLTGILDRGADVTVIS</sequence>
<dbReference type="Gene3D" id="2.40.70.10">
    <property type="entry name" value="Acid Proteases"/>
    <property type="match status" value="1"/>
</dbReference>
<evidence type="ECO:0000313" key="5">
    <source>
        <dbReference type="EMBL" id="NWR95299.1"/>
    </source>
</evidence>
<dbReference type="SUPFAM" id="SSF51283">
    <property type="entry name" value="dUTPase-like"/>
    <property type="match status" value="1"/>
</dbReference>
<dbReference type="PANTHER" id="PTHR19422:SF123">
    <property type="entry name" value="RT1 CLASS I, LOCUS CE15"/>
    <property type="match status" value="1"/>
</dbReference>
<accession>A0A7K5BHS5</accession>
<name>A0A7K5BHS5_9FURN</name>
<keyword evidence="3" id="KW-0378">Hydrolase</keyword>
<dbReference type="Gene3D" id="2.70.40.10">
    <property type="match status" value="1"/>
</dbReference>
<gene>
    <name evidence="5" type="primary">Ervk9_3</name>
    <name evidence="6" type="synonym">Ervk9_4</name>
    <name evidence="5" type="ORF">FURFIG_R01653</name>
    <name evidence="6" type="ORF">FURFIG_R11811</name>
</gene>
<evidence type="ECO:0000313" key="7">
    <source>
        <dbReference type="Proteomes" id="UP000529852"/>
    </source>
</evidence>
<dbReference type="GO" id="GO:0004190">
    <property type="term" value="F:aspartic-type endopeptidase activity"/>
    <property type="evidence" value="ECO:0007669"/>
    <property type="project" value="UniProtKB-KW"/>
</dbReference>
<keyword evidence="1" id="KW-0645">Protease</keyword>
<evidence type="ECO:0000256" key="1">
    <source>
        <dbReference type="ARBA" id="ARBA00022670"/>
    </source>
</evidence>
<dbReference type="InterPro" id="IPR021109">
    <property type="entry name" value="Peptidase_aspartic_dom_sf"/>
</dbReference>
<reference evidence="5 7" key="1">
    <citation type="submission" date="2019-09" db="EMBL/GenBank/DDBJ databases">
        <title>Bird 10,000 Genomes (B10K) Project - Family phase.</title>
        <authorList>
            <person name="Zhang G."/>
        </authorList>
    </citation>
    <scope>NUCLEOTIDE SEQUENCE [LARGE SCALE GENOMIC DNA]</scope>
    <source>
        <strain evidence="5">B10K-DU-003-06</strain>
    </source>
</reference>
<dbReference type="AlphaFoldDB" id="A0A7K5BHS5"/>
<dbReference type="Proteomes" id="UP000529852">
    <property type="component" value="Unassembled WGS sequence"/>
</dbReference>
<evidence type="ECO:0000313" key="6">
    <source>
        <dbReference type="EMBL" id="NWR95754.1"/>
    </source>
</evidence>
<evidence type="ECO:0000256" key="3">
    <source>
        <dbReference type="ARBA" id="ARBA00022801"/>
    </source>
</evidence>
<feature type="domain" description="Peptidase A2" evidence="4">
    <location>
        <begin position="142"/>
        <end position="156"/>
    </location>
</feature>
<dbReference type="InterPro" id="IPR051592">
    <property type="entry name" value="HERV-K_Pro_peptidase_A2"/>
</dbReference>
<dbReference type="EMBL" id="VYZD01002608">
    <property type="protein sequence ID" value="NWR95299.1"/>
    <property type="molecule type" value="Genomic_DNA"/>
</dbReference>
<dbReference type="InterPro" id="IPR036157">
    <property type="entry name" value="dUTPase-like_sf"/>
</dbReference>
<protein>
    <submittedName>
        <fullName evidence="5">POK9 protein</fullName>
    </submittedName>
</protein>
<dbReference type="Pfam" id="PF00692">
    <property type="entry name" value="dUTPase"/>
    <property type="match status" value="1"/>
</dbReference>
<dbReference type="InterPro" id="IPR033704">
    <property type="entry name" value="dUTPase_trimeric"/>
</dbReference>
<dbReference type="GO" id="GO:0006508">
    <property type="term" value="P:proteolysis"/>
    <property type="evidence" value="ECO:0007669"/>
    <property type="project" value="UniProtKB-KW"/>
</dbReference>
<evidence type="ECO:0000256" key="2">
    <source>
        <dbReference type="ARBA" id="ARBA00022750"/>
    </source>
</evidence>
<dbReference type="PANTHER" id="PTHR19422">
    <property type="entry name" value="GAG RETROVIRAL POLYPROTEIN"/>
    <property type="match status" value="1"/>
</dbReference>
<dbReference type="PROSITE" id="PS50175">
    <property type="entry name" value="ASP_PROT_RETROV"/>
    <property type="match status" value="1"/>
</dbReference>
<proteinExistence type="predicted"/>
<keyword evidence="7" id="KW-1185">Reference proteome</keyword>
<keyword evidence="2" id="KW-0064">Aspartyl protease</keyword>
<dbReference type="EMBL" id="VYZD01003626">
    <property type="protein sequence ID" value="NWR95754.1"/>
    <property type="molecule type" value="Genomic_DNA"/>
</dbReference>